<evidence type="ECO:0000313" key="3">
    <source>
        <dbReference type="Proteomes" id="UP000426027"/>
    </source>
</evidence>
<keyword evidence="1" id="KW-0472">Membrane</keyword>
<dbReference type="KEGG" id="fls:GLV81_15375"/>
<sequence>MNANLLIKSILHVVAGVMTLSFAALSFDHNMPLAIGLLPAAVVMLLLSWKHAVLLPGMQLRTSLFLVFDAIVLAFIAFQLYRQGYHKATFLFEGVSIFFFSLAAFVWLLRRKRAVFFTSDDNQ</sequence>
<dbReference type="Proteomes" id="UP000426027">
    <property type="component" value="Chromosome"/>
</dbReference>
<proteinExistence type="predicted"/>
<feature type="transmembrane region" description="Helical" evidence="1">
    <location>
        <begin position="88"/>
        <end position="109"/>
    </location>
</feature>
<evidence type="ECO:0000313" key="2">
    <source>
        <dbReference type="EMBL" id="QGW29311.1"/>
    </source>
</evidence>
<organism evidence="2 3">
    <name type="scientific">Phnomibacter ginsenosidimutans</name>
    <dbReference type="NCBI Taxonomy" id="2676868"/>
    <lineage>
        <taxon>Bacteria</taxon>
        <taxon>Pseudomonadati</taxon>
        <taxon>Bacteroidota</taxon>
        <taxon>Chitinophagia</taxon>
        <taxon>Chitinophagales</taxon>
        <taxon>Chitinophagaceae</taxon>
        <taxon>Phnomibacter</taxon>
    </lineage>
</organism>
<evidence type="ECO:0000256" key="1">
    <source>
        <dbReference type="SAM" id="Phobius"/>
    </source>
</evidence>
<feature type="transmembrane region" description="Helical" evidence="1">
    <location>
        <begin position="33"/>
        <end position="52"/>
    </location>
</feature>
<name>A0A6I6H4G1_9BACT</name>
<accession>A0A6I6H4G1</accession>
<reference evidence="2 3" key="1">
    <citation type="submission" date="2019-11" db="EMBL/GenBank/DDBJ databases">
        <authorList>
            <person name="Im W.T."/>
        </authorList>
    </citation>
    <scope>NUCLEOTIDE SEQUENCE [LARGE SCALE GENOMIC DNA]</scope>
    <source>
        <strain evidence="2 3">SB-02</strain>
    </source>
</reference>
<protein>
    <submittedName>
        <fullName evidence="2">Uncharacterized protein</fullName>
    </submittedName>
</protein>
<dbReference type="AlphaFoldDB" id="A0A6I6H4G1"/>
<gene>
    <name evidence="2" type="ORF">GLV81_15375</name>
</gene>
<feature type="transmembrane region" description="Helical" evidence="1">
    <location>
        <begin position="5"/>
        <end position="27"/>
    </location>
</feature>
<keyword evidence="1" id="KW-0812">Transmembrane</keyword>
<keyword evidence="3" id="KW-1185">Reference proteome</keyword>
<keyword evidence="1" id="KW-1133">Transmembrane helix</keyword>
<dbReference type="RefSeq" id="WP_157479663.1">
    <property type="nucleotide sequence ID" value="NZ_CP046566.1"/>
</dbReference>
<dbReference type="EMBL" id="CP046566">
    <property type="protein sequence ID" value="QGW29311.1"/>
    <property type="molecule type" value="Genomic_DNA"/>
</dbReference>
<feature type="transmembrane region" description="Helical" evidence="1">
    <location>
        <begin position="64"/>
        <end position="82"/>
    </location>
</feature>